<organism evidence="2 3">
    <name type="scientific">Micromonospora siamensis</name>
    <dbReference type="NCBI Taxonomy" id="299152"/>
    <lineage>
        <taxon>Bacteria</taxon>
        <taxon>Bacillati</taxon>
        <taxon>Actinomycetota</taxon>
        <taxon>Actinomycetes</taxon>
        <taxon>Micromonosporales</taxon>
        <taxon>Micromonosporaceae</taxon>
        <taxon>Micromonospora</taxon>
    </lineage>
</organism>
<feature type="domain" description="Guanylate cyclase" evidence="1">
    <location>
        <begin position="45"/>
        <end position="181"/>
    </location>
</feature>
<keyword evidence="3" id="KW-1185">Reference proteome</keyword>
<sequence length="242" mass="26283">MGVTDDITAAVGAVVNADWNVRTGTVVPTTDTVTLKNGAVEVDAVYLYADMANSSGLARDFAPRTAAKVIRAYLDATCRVIKFRGGQIRSFDGDRVMAIFMGGSKNSEAARCALNINYVVKEIVRPALEARLTSLKSKGFELQHCVGVASGTALIVRGGVRNEDNDLVSIGRPPNVAAKLSDVRAWPYASYITSDVFRRLKDEVKYKNPGKPNQEIMWDGPYSQDAGGASVTVYRSSWQWKP</sequence>
<reference evidence="2 3" key="1">
    <citation type="submission" date="2016-06" db="EMBL/GenBank/DDBJ databases">
        <authorList>
            <person name="Kjaerup R.B."/>
            <person name="Dalgaard T.S."/>
            <person name="Juul-Madsen H.R."/>
        </authorList>
    </citation>
    <scope>NUCLEOTIDE SEQUENCE [LARGE SCALE GENOMIC DNA]</scope>
    <source>
        <strain evidence="2 3">DSM 45097</strain>
    </source>
</reference>
<name>A0A1C5GZZ3_9ACTN</name>
<protein>
    <submittedName>
        <fullName evidence="2">Adenylate cyclase, class 3</fullName>
    </submittedName>
</protein>
<dbReference type="GO" id="GO:0009190">
    <property type="term" value="P:cyclic nucleotide biosynthetic process"/>
    <property type="evidence" value="ECO:0007669"/>
    <property type="project" value="InterPro"/>
</dbReference>
<dbReference type="Proteomes" id="UP000198210">
    <property type="component" value="Chromosome I"/>
</dbReference>
<evidence type="ECO:0000313" key="2">
    <source>
        <dbReference type="EMBL" id="SCG39355.1"/>
    </source>
</evidence>
<dbReference type="GO" id="GO:0004016">
    <property type="term" value="F:adenylate cyclase activity"/>
    <property type="evidence" value="ECO:0007669"/>
    <property type="project" value="UniProtKB-ARBA"/>
</dbReference>
<dbReference type="SUPFAM" id="SSF55073">
    <property type="entry name" value="Nucleotide cyclase"/>
    <property type="match status" value="1"/>
</dbReference>
<dbReference type="GO" id="GO:0035556">
    <property type="term" value="P:intracellular signal transduction"/>
    <property type="evidence" value="ECO:0007669"/>
    <property type="project" value="InterPro"/>
</dbReference>
<proteinExistence type="predicted"/>
<evidence type="ECO:0000313" key="3">
    <source>
        <dbReference type="Proteomes" id="UP000198210"/>
    </source>
</evidence>
<dbReference type="Gene3D" id="3.30.70.1230">
    <property type="entry name" value="Nucleotide cyclase"/>
    <property type="match status" value="1"/>
</dbReference>
<dbReference type="EMBL" id="LT607751">
    <property type="protein sequence ID" value="SCG39355.1"/>
    <property type="molecule type" value="Genomic_DNA"/>
</dbReference>
<evidence type="ECO:0000259" key="1">
    <source>
        <dbReference type="PROSITE" id="PS50125"/>
    </source>
</evidence>
<dbReference type="InterPro" id="IPR001054">
    <property type="entry name" value="A/G_cyclase"/>
</dbReference>
<dbReference type="PROSITE" id="PS50125">
    <property type="entry name" value="GUANYLATE_CYCLASE_2"/>
    <property type="match status" value="1"/>
</dbReference>
<dbReference type="InterPro" id="IPR029787">
    <property type="entry name" value="Nucleotide_cyclase"/>
</dbReference>
<gene>
    <name evidence="2" type="ORF">GA0074704_0809</name>
</gene>
<accession>A0A1C5GZZ3</accession>
<dbReference type="AlphaFoldDB" id="A0A1C5GZZ3"/>